<dbReference type="InterPro" id="IPR029471">
    <property type="entry name" value="HNH_5"/>
</dbReference>
<proteinExistence type="predicted"/>
<gene>
    <name evidence="3" type="ORF">S03H2_25377</name>
</gene>
<dbReference type="SMART" id="SM00507">
    <property type="entry name" value="HNHc"/>
    <property type="match status" value="1"/>
</dbReference>
<dbReference type="InterPro" id="IPR052892">
    <property type="entry name" value="NA-targeting_endonuclease"/>
</dbReference>
<dbReference type="AlphaFoldDB" id="X1GH30"/>
<evidence type="ECO:0000313" key="3">
    <source>
        <dbReference type="EMBL" id="GAH32343.1"/>
    </source>
</evidence>
<dbReference type="PANTHER" id="PTHR33877">
    <property type="entry name" value="SLL1193 PROTEIN"/>
    <property type="match status" value="1"/>
</dbReference>
<dbReference type="PANTHER" id="PTHR33877:SF2">
    <property type="entry name" value="OS07G0170200 PROTEIN"/>
    <property type="match status" value="1"/>
</dbReference>
<comment type="caution">
    <text evidence="3">The sequence shown here is derived from an EMBL/GenBank/DDBJ whole genome shotgun (WGS) entry which is preliminary data.</text>
</comment>
<name>X1GH30_9ZZZZ</name>
<sequence>SGDAVGADPAPRADEVPSFAEPTEEAKEQVKRRDGNRCLACGSTRGLQADHILSAYRGGTNDIDQMQTLCKVCNKRKGTRTVFFTSQRTPLRRAPEALEHFDVPTGDEAGDRGHWDRFLRRTLNFTFQCAAVSDVKIGGKGDGYYNWTIDLMTGNSPAW</sequence>
<dbReference type="EMBL" id="BARU01014348">
    <property type="protein sequence ID" value="GAH32343.1"/>
    <property type="molecule type" value="Genomic_DNA"/>
</dbReference>
<feature type="domain" description="HNH nuclease" evidence="2">
    <location>
        <begin position="25"/>
        <end position="75"/>
    </location>
</feature>
<reference evidence="3" key="1">
    <citation type="journal article" date="2014" name="Front. Microbiol.">
        <title>High frequency of phylogenetically diverse reductive dehalogenase-homologous genes in deep subseafloor sedimentary metagenomes.</title>
        <authorList>
            <person name="Kawai M."/>
            <person name="Futagami T."/>
            <person name="Toyoda A."/>
            <person name="Takaki Y."/>
            <person name="Nishi S."/>
            <person name="Hori S."/>
            <person name="Arai W."/>
            <person name="Tsubouchi T."/>
            <person name="Morono Y."/>
            <person name="Uchiyama I."/>
            <person name="Ito T."/>
            <person name="Fujiyama A."/>
            <person name="Inagaki F."/>
            <person name="Takami H."/>
        </authorList>
    </citation>
    <scope>NUCLEOTIDE SEQUENCE</scope>
    <source>
        <strain evidence="3">Expedition CK06-06</strain>
    </source>
</reference>
<dbReference type="InterPro" id="IPR003615">
    <property type="entry name" value="HNH_nuc"/>
</dbReference>
<feature type="non-terminal residue" evidence="3">
    <location>
        <position position="1"/>
    </location>
</feature>
<feature type="non-terminal residue" evidence="3">
    <location>
        <position position="159"/>
    </location>
</feature>
<organism evidence="3">
    <name type="scientific">marine sediment metagenome</name>
    <dbReference type="NCBI Taxonomy" id="412755"/>
    <lineage>
        <taxon>unclassified sequences</taxon>
        <taxon>metagenomes</taxon>
        <taxon>ecological metagenomes</taxon>
    </lineage>
</organism>
<feature type="region of interest" description="Disordered" evidence="1">
    <location>
        <begin position="1"/>
        <end position="31"/>
    </location>
</feature>
<dbReference type="Pfam" id="PF14279">
    <property type="entry name" value="HNH_5"/>
    <property type="match status" value="1"/>
</dbReference>
<accession>X1GH30</accession>
<protein>
    <recommendedName>
        <fullName evidence="2">HNH nuclease domain-containing protein</fullName>
    </recommendedName>
</protein>
<dbReference type="CDD" id="cd00085">
    <property type="entry name" value="HNHc"/>
    <property type="match status" value="1"/>
</dbReference>
<evidence type="ECO:0000256" key="1">
    <source>
        <dbReference type="SAM" id="MobiDB-lite"/>
    </source>
</evidence>
<dbReference type="Gene3D" id="1.10.30.50">
    <property type="match status" value="1"/>
</dbReference>
<evidence type="ECO:0000259" key="2">
    <source>
        <dbReference type="SMART" id="SM00507"/>
    </source>
</evidence>